<gene>
    <name evidence="1" type="ORF">HS1_000883</name>
</gene>
<dbReference type="RefSeq" id="WP_156469378.1">
    <property type="nucleotide sequence ID" value="NZ_CP013015.1"/>
</dbReference>
<accession>A0A7U4QJU9</accession>
<keyword evidence="2" id="KW-1185">Reference proteome</keyword>
<dbReference type="OrthoDB" id="9803889at2"/>
<evidence type="ECO:0000313" key="2">
    <source>
        <dbReference type="Proteomes" id="UP000070560"/>
    </source>
</evidence>
<sequence length="67" mass="7975">MPKKPEIRIKLNLKNSWDIEIYNWLKNAPRTAWPVLVRQAIVEYLHSKHKAPPVSLPDDIDKKLDRF</sequence>
<reference evidence="1 2" key="1">
    <citation type="submission" date="2015-10" db="EMBL/GenBank/DDBJ databases">
        <title>Candidatus Desulfofervidus auxilii, a hydrogenotrophic sulfate-reducing bacterium involved in the thermophilic anaerobic oxidation of methane.</title>
        <authorList>
            <person name="Krukenberg V."/>
            <person name="Richter M."/>
            <person name="Wegener G."/>
        </authorList>
    </citation>
    <scope>NUCLEOTIDE SEQUENCE [LARGE SCALE GENOMIC DNA]</scope>
    <source>
        <strain evidence="1 2">HS1</strain>
    </source>
</reference>
<proteinExistence type="predicted"/>
<dbReference type="KEGG" id="daw:HS1_000883"/>
<name>A0A7U4QJU9_DESA2</name>
<protein>
    <submittedName>
        <fullName evidence="1">Uncharacterized protein</fullName>
    </submittedName>
</protein>
<dbReference type="AlphaFoldDB" id="A0A7U4QJU9"/>
<organism evidence="1 2">
    <name type="scientific">Desulfofervidus auxilii</name>
    <dbReference type="NCBI Taxonomy" id="1621989"/>
    <lineage>
        <taxon>Bacteria</taxon>
        <taxon>Pseudomonadati</taxon>
        <taxon>Thermodesulfobacteriota</taxon>
        <taxon>Candidatus Desulfofervidia</taxon>
        <taxon>Candidatus Desulfofervidales</taxon>
        <taxon>Candidatus Desulfofervidaceae</taxon>
        <taxon>Candidatus Desulfofervidus</taxon>
    </lineage>
</organism>
<evidence type="ECO:0000313" key="1">
    <source>
        <dbReference type="EMBL" id="AMM40687.1"/>
    </source>
</evidence>
<dbReference type="EMBL" id="CP013015">
    <property type="protein sequence ID" value="AMM40687.1"/>
    <property type="molecule type" value="Genomic_DNA"/>
</dbReference>
<dbReference type="Proteomes" id="UP000070560">
    <property type="component" value="Chromosome"/>
</dbReference>